<dbReference type="Pfam" id="PF13456">
    <property type="entry name" value="RVT_3"/>
    <property type="match status" value="1"/>
</dbReference>
<dbReference type="InterPro" id="IPR002156">
    <property type="entry name" value="RNaseH_domain"/>
</dbReference>
<keyword evidence="3" id="KW-1185">Reference proteome</keyword>
<evidence type="ECO:0000259" key="1">
    <source>
        <dbReference type="Pfam" id="PF13456"/>
    </source>
</evidence>
<dbReference type="EMBL" id="LXQA010029134">
    <property type="protein sequence ID" value="MCH95174.1"/>
    <property type="molecule type" value="Genomic_DNA"/>
</dbReference>
<feature type="domain" description="RNase H type-1" evidence="1">
    <location>
        <begin position="69"/>
        <end position="114"/>
    </location>
</feature>
<comment type="caution">
    <text evidence="2">The sequence shown here is derived from an EMBL/GenBank/DDBJ whole genome shotgun (WGS) entry which is preliminary data.</text>
</comment>
<sequence>MQGMVGRCVKQQQSESKGTSECLKLPRSCNTPIEIVIGAQLRKRNHSHKPKHIYVPDGWWYRPIVPYSDVAEGIALLLGMEFVKDMLFRDVEINSDYANVFAAFNNNNNMQHNYLGTIDLECSIT</sequence>
<proteinExistence type="predicted"/>
<dbReference type="Proteomes" id="UP000265520">
    <property type="component" value="Unassembled WGS sequence"/>
</dbReference>
<dbReference type="AlphaFoldDB" id="A0A392N9N1"/>
<gene>
    <name evidence="2" type="ORF">A2U01_0016148</name>
</gene>
<reference evidence="2 3" key="1">
    <citation type="journal article" date="2018" name="Front. Plant Sci.">
        <title>Red Clover (Trifolium pratense) and Zigzag Clover (T. medium) - A Picture of Genomic Similarities and Differences.</title>
        <authorList>
            <person name="Dluhosova J."/>
            <person name="Istvanek J."/>
            <person name="Nedelnik J."/>
            <person name="Repkova J."/>
        </authorList>
    </citation>
    <scope>NUCLEOTIDE SEQUENCE [LARGE SCALE GENOMIC DNA]</scope>
    <source>
        <strain evidence="3">cv. 10/8</strain>
        <tissue evidence="2">Leaf</tissue>
    </source>
</reference>
<evidence type="ECO:0000313" key="2">
    <source>
        <dbReference type="EMBL" id="MCH95174.1"/>
    </source>
</evidence>
<dbReference type="GO" id="GO:0003676">
    <property type="term" value="F:nucleic acid binding"/>
    <property type="evidence" value="ECO:0007669"/>
    <property type="project" value="InterPro"/>
</dbReference>
<organism evidence="2 3">
    <name type="scientific">Trifolium medium</name>
    <dbReference type="NCBI Taxonomy" id="97028"/>
    <lineage>
        <taxon>Eukaryota</taxon>
        <taxon>Viridiplantae</taxon>
        <taxon>Streptophyta</taxon>
        <taxon>Embryophyta</taxon>
        <taxon>Tracheophyta</taxon>
        <taxon>Spermatophyta</taxon>
        <taxon>Magnoliopsida</taxon>
        <taxon>eudicotyledons</taxon>
        <taxon>Gunneridae</taxon>
        <taxon>Pentapetalae</taxon>
        <taxon>rosids</taxon>
        <taxon>fabids</taxon>
        <taxon>Fabales</taxon>
        <taxon>Fabaceae</taxon>
        <taxon>Papilionoideae</taxon>
        <taxon>50 kb inversion clade</taxon>
        <taxon>NPAAA clade</taxon>
        <taxon>Hologalegina</taxon>
        <taxon>IRL clade</taxon>
        <taxon>Trifolieae</taxon>
        <taxon>Trifolium</taxon>
    </lineage>
</organism>
<name>A0A392N9N1_9FABA</name>
<accession>A0A392N9N1</accession>
<protein>
    <recommendedName>
        <fullName evidence="1">RNase H type-1 domain-containing protein</fullName>
    </recommendedName>
</protein>
<evidence type="ECO:0000313" key="3">
    <source>
        <dbReference type="Proteomes" id="UP000265520"/>
    </source>
</evidence>
<dbReference type="GO" id="GO:0004523">
    <property type="term" value="F:RNA-DNA hybrid ribonuclease activity"/>
    <property type="evidence" value="ECO:0007669"/>
    <property type="project" value="InterPro"/>
</dbReference>